<evidence type="ECO:0000259" key="1">
    <source>
        <dbReference type="Pfam" id="PF12728"/>
    </source>
</evidence>
<reference evidence="2 3" key="1">
    <citation type="journal article" date="2017" name="Front. Microbiol.">
        <title>New Insights into the Diversity of the Genus Faecalibacterium.</title>
        <authorList>
            <person name="Benevides L."/>
            <person name="Burman S."/>
            <person name="Martin R."/>
            <person name="Robert V."/>
            <person name="Thomas M."/>
            <person name="Miquel S."/>
            <person name="Chain F."/>
            <person name="Sokol H."/>
            <person name="Bermudez-Humaran L.G."/>
            <person name="Morrison M."/>
            <person name="Langella P."/>
            <person name="Azevedo V.A."/>
            <person name="Chatel J.M."/>
            <person name="Soares S."/>
        </authorList>
    </citation>
    <scope>NUCLEOTIDE SEQUENCE [LARGE SCALE GENOMIC DNA]</scope>
    <source>
        <strain evidence="2 3">AHMP21</strain>
    </source>
</reference>
<sequence>MDMNFEKNSSVKFEDYTKKSLQSDSNPATMEVVTRTNAVKSPTNSPETTKLVYTVKEVAQMLAISQRAAYNLCNSTTEFRVLRAGGSIRIPKDSFDAWLYRAA</sequence>
<name>A0A2A7BH55_9FIRM</name>
<keyword evidence="2" id="KW-0238">DNA-binding</keyword>
<accession>A0A2A7BH55</accession>
<dbReference type="InterPro" id="IPR041657">
    <property type="entry name" value="HTH_17"/>
</dbReference>
<organism evidence="2 3">
    <name type="scientific">Faecalibacterium prausnitzii</name>
    <dbReference type="NCBI Taxonomy" id="853"/>
    <lineage>
        <taxon>Bacteria</taxon>
        <taxon>Bacillati</taxon>
        <taxon>Bacillota</taxon>
        <taxon>Clostridia</taxon>
        <taxon>Eubacteriales</taxon>
        <taxon>Oscillospiraceae</taxon>
        <taxon>Faecalibacterium</taxon>
    </lineage>
</organism>
<feature type="domain" description="Helix-turn-helix" evidence="1">
    <location>
        <begin position="52"/>
        <end position="99"/>
    </location>
</feature>
<evidence type="ECO:0000313" key="3">
    <source>
        <dbReference type="Proteomes" id="UP000220438"/>
    </source>
</evidence>
<dbReference type="EMBL" id="NOUW01000004">
    <property type="protein sequence ID" value="PDX90747.1"/>
    <property type="molecule type" value="Genomic_DNA"/>
</dbReference>
<dbReference type="RefSeq" id="WP_097769862.1">
    <property type="nucleotide sequence ID" value="NZ_NOUW01000004.1"/>
</dbReference>
<evidence type="ECO:0000313" key="2">
    <source>
        <dbReference type="EMBL" id="PDX90747.1"/>
    </source>
</evidence>
<dbReference type="Proteomes" id="UP000220438">
    <property type="component" value="Unassembled WGS sequence"/>
</dbReference>
<proteinExistence type="predicted"/>
<protein>
    <submittedName>
        <fullName evidence="2">DNA-binding protein</fullName>
    </submittedName>
</protein>
<comment type="caution">
    <text evidence="2">The sequence shown here is derived from an EMBL/GenBank/DDBJ whole genome shotgun (WGS) entry which is preliminary data.</text>
</comment>
<dbReference type="GO" id="GO:0003677">
    <property type="term" value="F:DNA binding"/>
    <property type="evidence" value="ECO:0007669"/>
    <property type="project" value="UniProtKB-KW"/>
</dbReference>
<dbReference type="Pfam" id="PF12728">
    <property type="entry name" value="HTH_17"/>
    <property type="match status" value="1"/>
</dbReference>
<gene>
    <name evidence="2" type="ORF">CHR61_00860</name>
</gene>
<dbReference type="AlphaFoldDB" id="A0A2A7BH55"/>